<evidence type="ECO:0000259" key="2">
    <source>
        <dbReference type="Pfam" id="PF01408"/>
    </source>
</evidence>
<sequence length="441" mass="48790">MPSPATSSRSFLPATRPVQAVIVGAGHRSLLYASYAKAHPEELQIVGVVEPDPIRRRLTANRFGLPEDTLYASVEELVAAPKRADAVINGTMDTFHVATTVPLLKAGYDVLLEKPIGVSEEEVLELYRTAKACDRVVLICHVLRYAPFYAEILKRIANGDIGEVVAIQTEENVSYHHMATAFVRGKWSNLQEGGSSMLMQKCCHDLDLIAWMKGDVRPVKVSSFGSLSQFRADKAPEGSGTRCVADCRIEADCTYSARKMYIEQKLWGPYAWDNMHLGDVPTEEQKLESLRTNNPYGRCVWRCNNDVVDHQTVMIEFEDGSTASHSLTGATAKGCRTIHITGTKGEISGSLEDGSFKLRYPDVRAGHTFKEETVELNVSRDMHGGGDLRLVADFIRTLRGETPSLSSTSLDKSIYGHQIGFSADRGRLENRIVEIEDLARI</sequence>
<accession>A0A5C4T127</accession>
<dbReference type="OrthoDB" id="9781031at2"/>
<evidence type="ECO:0000313" key="4">
    <source>
        <dbReference type="EMBL" id="TNJ62751.1"/>
    </source>
</evidence>
<dbReference type="EMBL" id="VDCQ01000054">
    <property type="protein sequence ID" value="TNJ62751.1"/>
    <property type="molecule type" value="Genomic_DNA"/>
</dbReference>
<dbReference type="Gene3D" id="3.40.50.720">
    <property type="entry name" value="NAD(P)-binding Rossmann-like Domain"/>
    <property type="match status" value="1"/>
</dbReference>
<dbReference type="GO" id="GO:0000166">
    <property type="term" value="F:nucleotide binding"/>
    <property type="evidence" value="ECO:0007669"/>
    <property type="project" value="InterPro"/>
</dbReference>
<proteinExistence type="inferred from homology"/>
<evidence type="ECO:0000313" key="5">
    <source>
        <dbReference type="Proteomes" id="UP000307943"/>
    </source>
</evidence>
<dbReference type="InterPro" id="IPR036291">
    <property type="entry name" value="NAD(P)-bd_dom_sf"/>
</dbReference>
<dbReference type="RefSeq" id="WP_139605821.1">
    <property type="nucleotide sequence ID" value="NZ_VDCQ01000054.1"/>
</dbReference>
<feature type="domain" description="Gfo/Idh/MocA-like oxidoreductase N-terminal" evidence="2">
    <location>
        <begin position="20"/>
        <end position="138"/>
    </location>
</feature>
<comment type="caution">
    <text evidence="4">The sequence shown here is derived from an EMBL/GenBank/DDBJ whole genome shotgun (WGS) entry which is preliminary data.</text>
</comment>
<dbReference type="PANTHER" id="PTHR43377:SF2">
    <property type="entry name" value="BINDING ROSSMANN FOLD OXIDOREDUCTASE, PUTATIVE (AFU_ORTHOLOGUE AFUA_4G00560)-RELATED"/>
    <property type="match status" value="1"/>
</dbReference>
<dbReference type="PANTHER" id="PTHR43377">
    <property type="entry name" value="BILIVERDIN REDUCTASE A"/>
    <property type="match status" value="1"/>
</dbReference>
<dbReference type="AlphaFoldDB" id="A0A5C4T127"/>
<dbReference type="Proteomes" id="UP000307943">
    <property type="component" value="Unassembled WGS sequence"/>
</dbReference>
<dbReference type="Pfam" id="PF02894">
    <property type="entry name" value="GFO_IDH_MocA_C"/>
    <property type="match status" value="1"/>
</dbReference>
<dbReference type="InterPro" id="IPR004104">
    <property type="entry name" value="Gfo/Idh/MocA-like_OxRdtase_C"/>
</dbReference>
<dbReference type="Pfam" id="PF01408">
    <property type="entry name" value="GFO_IDH_MocA"/>
    <property type="match status" value="1"/>
</dbReference>
<gene>
    <name evidence="4" type="ORF">FE784_29355</name>
</gene>
<name>A0A5C4T127_9BACL</name>
<evidence type="ECO:0000256" key="1">
    <source>
        <dbReference type="ARBA" id="ARBA00010928"/>
    </source>
</evidence>
<organism evidence="4 5">
    <name type="scientific">Paenibacillus hemerocallicola</name>
    <dbReference type="NCBI Taxonomy" id="1172614"/>
    <lineage>
        <taxon>Bacteria</taxon>
        <taxon>Bacillati</taxon>
        <taxon>Bacillota</taxon>
        <taxon>Bacilli</taxon>
        <taxon>Bacillales</taxon>
        <taxon>Paenibacillaceae</taxon>
        <taxon>Paenibacillus</taxon>
    </lineage>
</organism>
<reference evidence="4 5" key="1">
    <citation type="submission" date="2019-05" db="EMBL/GenBank/DDBJ databases">
        <title>We sequenced the genome of Paenibacillus hemerocallicola KCTC 33185 for further insight into its adaptation and study the phylogeny of Paenibacillus.</title>
        <authorList>
            <person name="Narsing Rao M.P."/>
        </authorList>
    </citation>
    <scope>NUCLEOTIDE SEQUENCE [LARGE SCALE GENOMIC DNA]</scope>
    <source>
        <strain evidence="4 5">KCTC 33185</strain>
    </source>
</reference>
<comment type="similarity">
    <text evidence="1">Belongs to the Gfo/Idh/MocA family.</text>
</comment>
<dbReference type="InterPro" id="IPR051450">
    <property type="entry name" value="Gfo/Idh/MocA_Oxidoreductases"/>
</dbReference>
<feature type="domain" description="Gfo/Idh/MocA-like oxidoreductase C-terminal" evidence="3">
    <location>
        <begin position="154"/>
        <end position="351"/>
    </location>
</feature>
<evidence type="ECO:0000259" key="3">
    <source>
        <dbReference type="Pfam" id="PF02894"/>
    </source>
</evidence>
<dbReference type="Gene3D" id="3.30.360.10">
    <property type="entry name" value="Dihydrodipicolinate Reductase, domain 2"/>
    <property type="match status" value="1"/>
</dbReference>
<dbReference type="InterPro" id="IPR000683">
    <property type="entry name" value="Gfo/Idh/MocA-like_OxRdtase_N"/>
</dbReference>
<protein>
    <submittedName>
        <fullName evidence="4">Gfo/Idh/MocA family oxidoreductase</fullName>
    </submittedName>
</protein>
<keyword evidence="5" id="KW-1185">Reference proteome</keyword>
<dbReference type="SUPFAM" id="SSF51735">
    <property type="entry name" value="NAD(P)-binding Rossmann-fold domains"/>
    <property type="match status" value="1"/>
</dbReference>
<dbReference type="SUPFAM" id="SSF55347">
    <property type="entry name" value="Glyceraldehyde-3-phosphate dehydrogenase-like, C-terminal domain"/>
    <property type="match status" value="1"/>
</dbReference>